<keyword evidence="3" id="KW-1185">Reference proteome</keyword>
<evidence type="ECO:0000313" key="3">
    <source>
        <dbReference type="Proteomes" id="UP000503096"/>
    </source>
</evidence>
<dbReference type="InParanoid" id="A0A6M4HA26"/>
<dbReference type="Gene3D" id="1.25.40.10">
    <property type="entry name" value="Tetratricopeptide repeat domain"/>
    <property type="match status" value="3"/>
</dbReference>
<dbReference type="Gene3D" id="1.10.10.10">
    <property type="entry name" value="Winged helix-like DNA-binding domain superfamily/Winged helix DNA-binding domain"/>
    <property type="match status" value="1"/>
</dbReference>
<dbReference type="InterPro" id="IPR005158">
    <property type="entry name" value="BTAD"/>
</dbReference>
<dbReference type="SUPFAM" id="SSF48452">
    <property type="entry name" value="TPR-like"/>
    <property type="match status" value="3"/>
</dbReference>
<dbReference type="RefSeq" id="WP_171162944.1">
    <property type="nucleotide sequence ID" value="NZ_CP053073.1"/>
</dbReference>
<dbReference type="Pfam" id="PF13424">
    <property type="entry name" value="TPR_12"/>
    <property type="match status" value="1"/>
</dbReference>
<dbReference type="SMART" id="SM01043">
    <property type="entry name" value="BTAD"/>
    <property type="match status" value="1"/>
</dbReference>
<dbReference type="SMART" id="SM00028">
    <property type="entry name" value="TPR"/>
    <property type="match status" value="4"/>
</dbReference>
<dbReference type="InterPro" id="IPR011990">
    <property type="entry name" value="TPR-like_helical_dom_sf"/>
</dbReference>
<dbReference type="AlphaFoldDB" id="A0A6M4HA26"/>
<dbReference type="Proteomes" id="UP000503096">
    <property type="component" value="Chromosome"/>
</dbReference>
<organism evidence="2 3">
    <name type="scientific">Usitatibacter palustris</name>
    <dbReference type="NCBI Taxonomy" id="2732487"/>
    <lineage>
        <taxon>Bacteria</taxon>
        <taxon>Pseudomonadati</taxon>
        <taxon>Pseudomonadota</taxon>
        <taxon>Betaproteobacteria</taxon>
        <taxon>Nitrosomonadales</taxon>
        <taxon>Usitatibacteraceae</taxon>
        <taxon>Usitatibacter</taxon>
    </lineage>
</organism>
<dbReference type="KEGG" id="upl:DSM104440_02385"/>
<dbReference type="PANTHER" id="PTHR47691">
    <property type="entry name" value="REGULATOR-RELATED"/>
    <property type="match status" value="1"/>
</dbReference>
<dbReference type="InterPro" id="IPR036388">
    <property type="entry name" value="WH-like_DNA-bd_sf"/>
</dbReference>
<accession>A0A6M4HA26</accession>
<dbReference type="EMBL" id="CP053073">
    <property type="protein sequence ID" value="QJR15563.1"/>
    <property type="molecule type" value="Genomic_DNA"/>
</dbReference>
<sequence length="1049" mass="111941">MNPALRVRLLGTPAFEAGGEPLACPSQKAVWLAAYLFMKREAVARPRLATLLWGGAGQRLELGSLRVALTKLPAPVSACLEIGRDRIGVARDASFELDVDGFIADCASSSSDAHERAIAGYGELLQGVPGDAAPEFSDWLLAERTRLRALAHGVHLKLAQRLHAQGSTSRARAVADAWLRQEPASEAMHRLLMEWLAQGGNNDQALAHYEVYRRARAVAHGAPPSDEMSAYAERLRQGRATAGREPPARIAAATSFIGRTEELAELRGLLADPSCRLVTIHGMGGVGKTRLAVAIADLEAEAFPGGIHVIALDGVREPRLFAQTVARGCGLQPAGSADPLDLAASWLRDRTALLILDNLEHLLGESGDDPQSIPAQVAALLRGTGARVKVLATSREPLRLQEEWLYALDGLAFPPEGADPTEAQSFAAVQFFAQRARQAYTGFSLPAELPSVTRLCTLLEGLPLGLELAASWVRNVPCAEIAASLATRAAQLKSFHVNRAARHNSLAAVVAYSWERLSAEQREALEGLSALVGSFPREAAGQVAHASVRALSSLAEKSLLQAAGNGRWHLHEVVRQFAWEPPDTMAKSLATRHAAILKRRDAYYRSVLGDAQATLAGEGEADALAQLELDAPNIRATWQSLAQEADTEALDAAAPAWFEFLECRCFFAEGIGAAERWLDAAQRAGHAPSAERARLMLGTFRRFASDNAGALDALTRCVSALESLDAPRDLARARAALAFTLLLAGRLDEAREQCDKARAGAEAGGDRTLIAAACRTQGLIAVHSGHLEEGRELERRALEMAVETGKPTLRAAAHNNLAMAENHLGNYAAAQAGYESALGCWRELHATANIGRAMHNLGVVATRMEDHSTALERYRAALDVLRKAGDRNLIALNLMSTGDALVRLGRPADARSPLEQALAIAERHGYMLPGLDARIVLAQAALALGETHAAASHLSAAFDGAQKHHFKNVLGDALVTAARLALALDASASATALDWSAGVARDPEISRGVRSDALRLIEDLTASREIPEGSGGVDERIAAARKLVEGARR</sequence>
<dbReference type="PANTHER" id="PTHR47691:SF3">
    <property type="entry name" value="HTH-TYPE TRANSCRIPTIONAL REGULATOR RV0890C-RELATED"/>
    <property type="match status" value="1"/>
</dbReference>
<evidence type="ECO:0000313" key="2">
    <source>
        <dbReference type="EMBL" id="QJR15563.1"/>
    </source>
</evidence>
<protein>
    <recommendedName>
        <fullName evidence="1">Bacterial transcriptional activator domain-containing protein</fullName>
    </recommendedName>
</protein>
<dbReference type="PRINTS" id="PR00364">
    <property type="entry name" value="DISEASERSIST"/>
</dbReference>
<evidence type="ECO:0000259" key="1">
    <source>
        <dbReference type="SMART" id="SM01043"/>
    </source>
</evidence>
<feature type="domain" description="Bacterial transcriptional activator" evidence="1">
    <location>
        <begin position="97"/>
        <end position="236"/>
    </location>
</feature>
<dbReference type="SUPFAM" id="SSF52540">
    <property type="entry name" value="P-loop containing nucleoside triphosphate hydrolases"/>
    <property type="match status" value="1"/>
</dbReference>
<gene>
    <name evidence="2" type="ORF">DSM104440_02385</name>
</gene>
<name>A0A6M4HA26_9PROT</name>
<dbReference type="Pfam" id="PF03704">
    <property type="entry name" value="BTAD"/>
    <property type="match status" value="1"/>
</dbReference>
<reference evidence="2 3" key="1">
    <citation type="submission" date="2020-04" db="EMBL/GenBank/DDBJ databases">
        <title>Usitatibacter rugosus gen. nov., sp. nov. and Usitatibacter palustris sp. nov., novel members of Usitatibacteraceae fam. nov. within the order Nitrosomonadales isolated from soil.</title>
        <authorList>
            <person name="Huber K.J."/>
            <person name="Neumann-Schaal M."/>
            <person name="Geppert A."/>
            <person name="Luckner M."/>
            <person name="Wanner G."/>
            <person name="Overmann J."/>
        </authorList>
    </citation>
    <scope>NUCLEOTIDE SEQUENCE [LARGE SCALE GENOMIC DNA]</scope>
    <source>
        <strain evidence="2 3">Swamp67</strain>
    </source>
</reference>
<dbReference type="InterPro" id="IPR027417">
    <property type="entry name" value="P-loop_NTPase"/>
</dbReference>
<dbReference type="InterPro" id="IPR019734">
    <property type="entry name" value="TPR_rpt"/>
</dbReference>
<proteinExistence type="predicted"/>